<dbReference type="InterPro" id="IPR029017">
    <property type="entry name" value="Enolase-like_N"/>
</dbReference>
<dbReference type="SFLD" id="SFLDF00009">
    <property type="entry name" value="o-succinylbenzoate_synthase"/>
    <property type="match status" value="1"/>
</dbReference>
<evidence type="ECO:0000256" key="5">
    <source>
        <dbReference type="ARBA" id="ARBA00029491"/>
    </source>
</evidence>
<feature type="domain" description="Mandelate racemase/muconate lactonizing enzyme C-terminal" evidence="7">
    <location>
        <begin position="143"/>
        <end position="235"/>
    </location>
</feature>
<dbReference type="InterPro" id="IPR036849">
    <property type="entry name" value="Enolase-like_C_sf"/>
</dbReference>
<dbReference type="Pfam" id="PF13378">
    <property type="entry name" value="MR_MLE_C"/>
    <property type="match status" value="1"/>
</dbReference>
<dbReference type="SUPFAM" id="SSF54826">
    <property type="entry name" value="Enolase N-terminal domain-like"/>
    <property type="match status" value="1"/>
</dbReference>
<dbReference type="UniPathway" id="UPA01057">
    <property type="reaction ID" value="UER00165"/>
</dbReference>
<dbReference type="SMART" id="SM00922">
    <property type="entry name" value="MR_MLE"/>
    <property type="match status" value="1"/>
</dbReference>
<evidence type="ECO:0000256" key="6">
    <source>
        <dbReference type="NCBIfam" id="TIGR01928"/>
    </source>
</evidence>
<dbReference type="EMBL" id="RZTZ01000011">
    <property type="protein sequence ID" value="RVT58890.1"/>
    <property type="molecule type" value="Genomic_DNA"/>
</dbReference>
<evidence type="ECO:0000256" key="1">
    <source>
        <dbReference type="ARBA" id="ARBA00001968"/>
    </source>
</evidence>
<evidence type="ECO:0000256" key="2">
    <source>
        <dbReference type="ARBA" id="ARBA00022723"/>
    </source>
</evidence>
<dbReference type="Pfam" id="PF02746">
    <property type="entry name" value="MR_MLE_N"/>
    <property type="match status" value="1"/>
</dbReference>
<dbReference type="GO" id="GO:0009234">
    <property type="term" value="P:menaquinone biosynthetic process"/>
    <property type="evidence" value="ECO:0007669"/>
    <property type="project" value="UniProtKB-UniRule"/>
</dbReference>
<dbReference type="Gene3D" id="3.20.20.120">
    <property type="entry name" value="Enolase-like C-terminal domain"/>
    <property type="match status" value="1"/>
</dbReference>
<dbReference type="UniPathway" id="UPA00079"/>
<dbReference type="GO" id="GO:0046872">
    <property type="term" value="F:metal ion binding"/>
    <property type="evidence" value="ECO:0007669"/>
    <property type="project" value="UniProtKB-KW"/>
</dbReference>
<keyword evidence="4 8" id="KW-0456">Lyase</keyword>
<dbReference type="Gene3D" id="3.30.390.10">
    <property type="entry name" value="Enolase-like, N-terminal domain"/>
    <property type="match status" value="1"/>
</dbReference>
<dbReference type="SFLD" id="SFLDS00001">
    <property type="entry name" value="Enolase"/>
    <property type="match status" value="1"/>
</dbReference>
<keyword evidence="9" id="KW-1185">Reference proteome</keyword>
<accession>A0A3S2UUS1</accession>
<dbReference type="InterPro" id="IPR013342">
    <property type="entry name" value="Mandelate_racemase_C"/>
</dbReference>
<dbReference type="PANTHER" id="PTHR48073">
    <property type="entry name" value="O-SUCCINYLBENZOATE SYNTHASE-RELATED"/>
    <property type="match status" value="1"/>
</dbReference>
<comment type="caution">
    <text evidence="8">The sequence shown here is derived from an EMBL/GenBank/DDBJ whole genome shotgun (WGS) entry which is preliminary data.</text>
</comment>
<dbReference type="InterPro" id="IPR013341">
    <property type="entry name" value="Mandelate_racemase_N_dom"/>
</dbReference>
<dbReference type="SUPFAM" id="SSF51604">
    <property type="entry name" value="Enolase C-terminal domain-like"/>
    <property type="match status" value="1"/>
</dbReference>
<dbReference type="InterPro" id="IPR029065">
    <property type="entry name" value="Enolase_C-like"/>
</dbReference>
<gene>
    <name evidence="8" type="primary">menC</name>
    <name evidence="8" type="ORF">EM808_21275</name>
</gene>
<evidence type="ECO:0000256" key="4">
    <source>
        <dbReference type="ARBA" id="ARBA00023239"/>
    </source>
</evidence>
<dbReference type="PANTHER" id="PTHR48073:SF5">
    <property type="entry name" value="O-SUCCINYLBENZOATE SYNTHASE"/>
    <property type="match status" value="1"/>
</dbReference>
<dbReference type="EC" id="4.2.1.113" evidence="5 6"/>
<keyword evidence="3" id="KW-0460">Magnesium</keyword>
<organism evidence="8 9">
    <name type="scientific">Niallia taxi</name>
    <dbReference type="NCBI Taxonomy" id="2499688"/>
    <lineage>
        <taxon>Bacteria</taxon>
        <taxon>Bacillati</taxon>
        <taxon>Bacillota</taxon>
        <taxon>Bacilli</taxon>
        <taxon>Bacillales</taxon>
        <taxon>Bacillaceae</taxon>
        <taxon>Niallia</taxon>
    </lineage>
</organism>
<evidence type="ECO:0000313" key="8">
    <source>
        <dbReference type="EMBL" id="RVT58890.1"/>
    </source>
</evidence>
<comment type="cofactor">
    <cofactor evidence="1">
        <name>a divalent metal cation</name>
        <dbReference type="ChEBI" id="CHEBI:60240"/>
    </cofactor>
</comment>
<dbReference type="Proteomes" id="UP000288024">
    <property type="component" value="Unassembled WGS sequence"/>
</dbReference>
<protein>
    <recommendedName>
        <fullName evidence="5 6">o-succinylbenzoate synthase</fullName>
        <ecNumber evidence="5 6">4.2.1.113</ecNumber>
    </recommendedName>
</protein>
<keyword evidence="2" id="KW-0479">Metal-binding</keyword>
<dbReference type="RefSeq" id="WP_127740555.1">
    <property type="nucleotide sequence ID" value="NZ_CP196003.1"/>
</dbReference>
<proteinExistence type="predicted"/>
<name>A0A3S2UUS1_9BACI</name>
<dbReference type="GO" id="GO:0016854">
    <property type="term" value="F:racemase and epimerase activity"/>
    <property type="evidence" value="ECO:0007669"/>
    <property type="project" value="UniProtKB-ARBA"/>
</dbReference>
<evidence type="ECO:0000259" key="7">
    <source>
        <dbReference type="SMART" id="SM00922"/>
    </source>
</evidence>
<evidence type="ECO:0000256" key="3">
    <source>
        <dbReference type="ARBA" id="ARBA00022842"/>
    </source>
</evidence>
<dbReference type="SFLD" id="SFLDG00180">
    <property type="entry name" value="muconate_cycloisomerase"/>
    <property type="match status" value="1"/>
</dbReference>
<dbReference type="NCBIfam" id="TIGR01928">
    <property type="entry name" value="menC_lowGC_arch"/>
    <property type="match status" value="1"/>
</dbReference>
<evidence type="ECO:0000313" key="9">
    <source>
        <dbReference type="Proteomes" id="UP000288024"/>
    </source>
</evidence>
<dbReference type="AlphaFoldDB" id="A0A3S2UUS1"/>
<dbReference type="InterPro" id="IPR010197">
    <property type="entry name" value="OSBS/NAAAR"/>
</dbReference>
<dbReference type="GO" id="GO:0043748">
    <property type="term" value="F:O-succinylbenzoate synthase activity"/>
    <property type="evidence" value="ECO:0007669"/>
    <property type="project" value="UniProtKB-EC"/>
</dbReference>
<reference evidence="8 9" key="1">
    <citation type="submission" date="2019-01" db="EMBL/GenBank/DDBJ databases">
        <title>Bacillus sp. M5HDSG1-1, whole genome shotgun sequence.</title>
        <authorList>
            <person name="Tuo L."/>
        </authorList>
    </citation>
    <scope>NUCLEOTIDE SEQUENCE [LARGE SCALE GENOMIC DNA]</scope>
    <source>
        <strain evidence="8 9">M5HDSG1-1</strain>
    </source>
</reference>
<sequence length="374" mass="41121">MKIDKIVLRKVDIPLKAPFETSFAAMTAKKCIIVEIHGEGKVGYGECSAFEYPLYNEEFVNGCWAALQDCLIPLLLKAGDIAHPDETSTIFEHIRKNNLAKSSINCALWDLYAKIENKPVYQLLGGTKTQVETGVSIGIQKDAATMVKVVQGYLDEGYRRVKIKIKPGKDVEIMKAVREQFSDIMLMADANSAYTLDDIEVFKELDKLDLIMIEQPLDHDDIVDHATLQAQINTKICLDESINTVEDARKAIELGSCGIINIKVGRVGGLTEAKKIQALCESHGIPVWCGGMVDSGIARAHNVAVATLSGFTLPNDIAASSRYYNQDIIKPEIELNGTFVDVPQQAGIGYDIDDQALDQFTVEKKVVVNESVAV</sequence>
<dbReference type="CDD" id="cd03317">
    <property type="entry name" value="NAAAR"/>
    <property type="match status" value="1"/>
</dbReference>